<dbReference type="InterPro" id="IPR051546">
    <property type="entry name" value="Aspartate_Ammonia-Lyase"/>
</dbReference>
<name>A0A3G8LP53_9GAMM</name>
<dbReference type="FunFam" id="1.20.200.10:FF:000001">
    <property type="entry name" value="Fumarate hydratase, mitochondrial"/>
    <property type="match status" value="1"/>
</dbReference>
<dbReference type="InterPro" id="IPR000362">
    <property type="entry name" value="Fumarate_lyase_fam"/>
</dbReference>
<dbReference type="EC" id="4.3.1.1" evidence="4"/>
<keyword evidence="1 4" id="KW-0456">Lyase</keyword>
<dbReference type="PRINTS" id="PR00145">
    <property type="entry name" value="ARGSUCLYASE"/>
</dbReference>
<dbReference type="InterPro" id="IPR008948">
    <property type="entry name" value="L-Aspartase-like"/>
</dbReference>
<dbReference type="InterPro" id="IPR024083">
    <property type="entry name" value="Fumarase/histidase_N"/>
</dbReference>
<dbReference type="Gene3D" id="1.20.200.10">
    <property type="entry name" value="Fumarase/aspartase (Central domain)"/>
    <property type="match status" value="1"/>
</dbReference>
<gene>
    <name evidence="4" type="primary">aspA</name>
    <name evidence="4" type="ORF">EGC82_00130</name>
</gene>
<proteinExistence type="predicted"/>
<dbReference type="SUPFAM" id="SSF48557">
    <property type="entry name" value="L-aspartase-like"/>
    <property type="match status" value="1"/>
</dbReference>
<dbReference type="GO" id="GO:0005829">
    <property type="term" value="C:cytosol"/>
    <property type="evidence" value="ECO:0007669"/>
    <property type="project" value="TreeGrafter"/>
</dbReference>
<dbReference type="AlphaFoldDB" id="A0A3G8LP53"/>
<dbReference type="PANTHER" id="PTHR42696:SF2">
    <property type="entry name" value="ASPARTATE AMMONIA-LYASE"/>
    <property type="match status" value="1"/>
</dbReference>
<dbReference type="OrthoDB" id="9802809at2"/>
<evidence type="ECO:0000313" key="4">
    <source>
        <dbReference type="EMBL" id="AZG71311.1"/>
    </source>
</evidence>
<dbReference type="EMBL" id="CP034015">
    <property type="protein sequence ID" value="AZG71311.1"/>
    <property type="molecule type" value="Genomic_DNA"/>
</dbReference>
<dbReference type="GO" id="GO:0008797">
    <property type="term" value="F:aspartate ammonia-lyase activity"/>
    <property type="evidence" value="ECO:0007669"/>
    <property type="project" value="UniProtKB-EC"/>
</dbReference>
<dbReference type="PRINTS" id="PR00149">
    <property type="entry name" value="FUMRATELYASE"/>
</dbReference>
<evidence type="ECO:0000313" key="5">
    <source>
        <dbReference type="Proteomes" id="UP000278035"/>
    </source>
</evidence>
<dbReference type="FunFam" id="1.10.40.30:FF:000002">
    <property type="entry name" value="Fumarate hydratase class II"/>
    <property type="match status" value="1"/>
</dbReference>
<dbReference type="InterPro" id="IPR018951">
    <property type="entry name" value="Fumarase_C_C"/>
</dbReference>
<feature type="domain" description="Fumarase C C-terminal" evidence="3">
    <location>
        <begin position="402"/>
        <end position="454"/>
    </location>
</feature>
<dbReference type="PROSITE" id="PS00163">
    <property type="entry name" value="FUMARATE_LYASES"/>
    <property type="match status" value="1"/>
</dbReference>
<organism evidence="4 5">
    <name type="scientific">Shewanella livingstonensis</name>
    <dbReference type="NCBI Taxonomy" id="150120"/>
    <lineage>
        <taxon>Bacteria</taxon>
        <taxon>Pseudomonadati</taxon>
        <taxon>Pseudomonadota</taxon>
        <taxon>Gammaproteobacteria</taxon>
        <taxon>Alteromonadales</taxon>
        <taxon>Shewanellaceae</taxon>
        <taxon>Shewanella</taxon>
    </lineage>
</organism>
<dbReference type="InterPro" id="IPR022761">
    <property type="entry name" value="Fumarate_lyase_N"/>
</dbReference>
<reference evidence="5" key="1">
    <citation type="submission" date="2018-11" db="EMBL/GenBank/DDBJ databases">
        <title>Shewanella sp. M2.</title>
        <authorList>
            <person name="Hwang Y.J."/>
            <person name="Hwang C.Y."/>
        </authorList>
    </citation>
    <scope>NUCLEOTIDE SEQUENCE [LARGE SCALE GENOMIC DNA]</scope>
    <source>
        <strain evidence="5">LMG 19866</strain>
    </source>
</reference>
<dbReference type="InterPro" id="IPR020557">
    <property type="entry name" value="Fumarate_lyase_CS"/>
</dbReference>
<dbReference type="KEGG" id="slj:EGC82_00130"/>
<dbReference type="RefSeq" id="WP_124728964.1">
    <property type="nucleotide sequence ID" value="NZ_CBCSKC010000002.1"/>
</dbReference>
<dbReference type="Pfam" id="PF10415">
    <property type="entry name" value="FumaraseC_C"/>
    <property type="match status" value="1"/>
</dbReference>
<evidence type="ECO:0000259" key="2">
    <source>
        <dbReference type="Pfam" id="PF00206"/>
    </source>
</evidence>
<dbReference type="Pfam" id="PF00206">
    <property type="entry name" value="Lyase_1"/>
    <property type="match status" value="1"/>
</dbReference>
<evidence type="ECO:0000259" key="3">
    <source>
        <dbReference type="Pfam" id="PF10415"/>
    </source>
</evidence>
<keyword evidence="5" id="KW-1185">Reference proteome</keyword>
<dbReference type="GO" id="GO:0006099">
    <property type="term" value="P:tricarboxylic acid cycle"/>
    <property type="evidence" value="ECO:0007669"/>
    <property type="project" value="InterPro"/>
</dbReference>
<dbReference type="GO" id="GO:0006531">
    <property type="term" value="P:aspartate metabolic process"/>
    <property type="evidence" value="ECO:0007669"/>
    <property type="project" value="TreeGrafter"/>
</dbReference>
<dbReference type="Gene3D" id="1.10.40.30">
    <property type="entry name" value="Fumarase/aspartase (C-terminal domain)"/>
    <property type="match status" value="1"/>
</dbReference>
<dbReference type="PANTHER" id="PTHR42696">
    <property type="entry name" value="ASPARTATE AMMONIA-LYASE"/>
    <property type="match status" value="1"/>
</dbReference>
<evidence type="ECO:0000256" key="1">
    <source>
        <dbReference type="ARBA" id="ARBA00023239"/>
    </source>
</evidence>
<accession>A0A3G8LP53</accession>
<feature type="domain" description="Fumarate lyase N-terminal" evidence="2">
    <location>
        <begin position="12"/>
        <end position="336"/>
    </location>
</feature>
<dbReference type="Proteomes" id="UP000278035">
    <property type="component" value="Chromosome"/>
</dbReference>
<protein>
    <submittedName>
        <fullName evidence="4">Aspartate ammonia-lyase</fullName>
        <ecNumber evidence="4">4.3.1.1</ecNumber>
    </submittedName>
</protein>
<dbReference type="Gene3D" id="1.10.275.10">
    <property type="entry name" value="Fumarase/aspartase (N-terminal domain)"/>
    <property type="match status" value="1"/>
</dbReference>
<sequence>MSKMRKEYDSMGEIQVPDEVYYQAQTQRARDNFQFSERRFPTPALLALLDIKSAAAQANSQLGLLEKPIAMAIQQAITASKQLDFSTHFPLDLFQTGSGTSSNMNVNEVIASLASDILQDNVHPNDHVNMGQSSNDVVPACIHISTVRRLKAQLYPAITALCDRLDYLAAKHSNLVKTGRTHLMDAMPITLGQELQCWQQQLNSAQARIQQVELSLHHLPLGGTAVGTGVNCDPNFAKLACDDLQQQDKIPWQAAVMPALYMSSQDHTLAMASALKGLAVTLLKIANDLRWMNSGPVAGLQEISLTALQPGSSIMPGKVNPVIPEAVAMIAAEVMGNEATITIAAQSGNFQLNVMLPLIADKLLSSIDLLTNACQAMTDKVFAEFTPNSDNLTQALTKNPILATALNSVVGYDMAAKIAKRADAEHKSVLAIALEETDLDEDKLKAILDPLHLAKPHQ</sequence>